<accession>A0A815ESL2</accession>
<evidence type="ECO:0000313" key="2">
    <source>
        <dbReference type="EMBL" id="CAF1319380.1"/>
    </source>
</evidence>
<name>A0A815ESL2_9BILA</name>
<protein>
    <recommendedName>
        <fullName evidence="1">F-box domain-containing protein</fullName>
    </recommendedName>
</protein>
<dbReference type="InterPro" id="IPR001810">
    <property type="entry name" value="F-box_dom"/>
</dbReference>
<gene>
    <name evidence="3" type="ORF">JBS370_LOCUS24852</name>
    <name evidence="2" type="ORF">ZHD862_LOCUS28926</name>
</gene>
<dbReference type="PROSITE" id="PS50181">
    <property type="entry name" value="FBOX"/>
    <property type="match status" value="1"/>
</dbReference>
<evidence type="ECO:0000313" key="4">
    <source>
        <dbReference type="Proteomes" id="UP000663864"/>
    </source>
</evidence>
<evidence type="ECO:0000313" key="3">
    <source>
        <dbReference type="EMBL" id="CAF3975042.1"/>
    </source>
</evidence>
<feature type="domain" description="F-box" evidence="1">
    <location>
        <begin position="6"/>
        <end position="53"/>
    </location>
</feature>
<reference evidence="2" key="1">
    <citation type="submission" date="2021-02" db="EMBL/GenBank/DDBJ databases">
        <authorList>
            <person name="Nowell W R."/>
        </authorList>
    </citation>
    <scope>NUCLEOTIDE SEQUENCE</scope>
</reference>
<dbReference type="Proteomes" id="UP000663864">
    <property type="component" value="Unassembled WGS sequence"/>
</dbReference>
<organism evidence="2 4">
    <name type="scientific">Rotaria sordida</name>
    <dbReference type="NCBI Taxonomy" id="392033"/>
    <lineage>
        <taxon>Eukaryota</taxon>
        <taxon>Metazoa</taxon>
        <taxon>Spiralia</taxon>
        <taxon>Gnathifera</taxon>
        <taxon>Rotifera</taxon>
        <taxon>Eurotatoria</taxon>
        <taxon>Bdelloidea</taxon>
        <taxon>Philodinida</taxon>
        <taxon>Philodinidae</taxon>
        <taxon>Rotaria</taxon>
    </lineage>
</organism>
<sequence>MMNEYNVHFLDLPNEILFLILKKLDNIDVLHSLLGIDNQRLDIIAQEEIFSNILNFVSISQSTDEISSIPSSVLNRFYVDILPRIHNNVKSLIVESVSMECILYAGIYPNLTQLKIFNFNKAVVSCYVIVLMHFDLIHTKEWLLPENTYTDDLPKLKCFSLTCYNRTRGYENLVVPLLRRMSYLEELILYIHILNGSTFISGTYLDNEILIHMLQLQTFTFYFASENDIVDSAIRISDSDIERTFTNVKHGQVASIVDYFESDYMICRVFSLPVKFHRLEPVTNNIPNIVFNSVTHVKLHDKNPFKHEFFIRFSQAFPFLQSLSIHNLEPPNWRPHEYHRYHTDWCSIVDYPCLISLDVNDACSYYVEHFLNETKTHLPCLTELKIWHECLERVTRNFTRDETRRNCAKVKRLIIERPTVYSKDVYNYFPLLSV</sequence>
<dbReference type="EMBL" id="CAJOBD010003977">
    <property type="protein sequence ID" value="CAF3975042.1"/>
    <property type="molecule type" value="Genomic_DNA"/>
</dbReference>
<dbReference type="AlphaFoldDB" id="A0A815ESL2"/>
<dbReference type="Proteomes" id="UP000663836">
    <property type="component" value="Unassembled WGS sequence"/>
</dbReference>
<comment type="caution">
    <text evidence="2">The sequence shown here is derived from an EMBL/GenBank/DDBJ whole genome shotgun (WGS) entry which is preliminary data.</text>
</comment>
<dbReference type="EMBL" id="CAJNOT010002480">
    <property type="protein sequence ID" value="CAF1319380.1"/>
    <property type="molecule type" value="Genomic_DNA"/>
</dbReference>
<proteinExistence type="predicted"/>
<evidence type="ECO:0000259" key="1">
    <source>
        <dbReference type="PROSITE" id="PS50181"/>
    </source>
</evidence>